<reference evidence="4" key="1">
    <citation type="journal article" date="2013" name="Nat. Biotechnol.">
        <title>Draft genome sequence of chickpea (Cicer arietinum) provides a resource for trait improvement.</title>
        <authorList>
            <person name="Varshney R.K."/>
            <person name="Song C."/>
            <person name="Saxena R.K."/>
            <person name="Azam S."/>
            <person name="Yu S."/>
            <person name="Sharpe A.G."/>
            <person name="Cannon S."/>
            <person name="Baek J."/>
            <person name="Rosen B.D."/>
            <person name="Tar'an B."/>
            <person name="Millan T."/>
            <person name="Zhang X."/>
            <person name="Ramsay L.D."/>
            <person name="Iwata A."/>
            <person name="Wang Y."/>
            <person name="Nelson W."/>
            <person name="Farmer A.D."/>
            <person name="Gaur P.M."/>
            <person name="Soderlund C."/>
            <person name="Penmetsa R.V."/>
            <person name="Xu C."/>
            <person name="Bharti A.K."/>
            <person name="He W."/>
            <person name="Winter P."/>
            <person name="Zhao S."/>
            <person name="Hane J.K."/>
            <person name="Carrasquilla-Garcia N."/>
            <person name="Condie J.A."/>
            <person name="Upadhyaya H.D."/>
            <person name="Luo M.C."/>
            <person name="Thudi M."/>
            <person name="Gowda C.L."/>
            <person name="Singh N.P."/>
            <person name="Lichtenzveig J."/>
            <person name="Gali K.K."/>
            <person name="Rubio J."/>
            <person name="Nadarajan N."/>
            <person name="Dolezel J."/>
            <person name="Bansal K.C."/>
            <person name="Xu X."/>
            <person name="Edwards D."/>
            <person name="Zhang G."/>
            <person name="Kahl G."/>
            <person name="Gil J."/>
            <person name="Singh K.B."/>
            <person name="Datta S.K."/>
            <person name="Jackson S.A."/>
            <person name="Wang J."/>
            <person name="Cook D.R."/>
        </authorList>
    </citation>
    <scope>NUCLEOTIDE SEQUENCE [LARGE SCALE GENOMIC DNA]</scope>
    <source>
        <strain evidence="4">cv. CDC Frontier</strain>
    </source>
</reference>
<organism evidence="4 5">
    <name type="scientific">Cicer arietinum</name>
    <name type="common">Chickpea</name>
    <name type="synonym">Garbanzo</name>
    <dbReference type="NCBI Taxonomy" id="3827"/>
    <lineage>
        <taxon>Eukaryota</taxon>
        <taxon>Viridiplantae</taxon>
        <taxon>Streptophyta</taxon>
        <taxon>Embryophyta</taxon>
        <taxon>Tracheophyta</taxon>
        <taxon>Spermatophyta</taxon>
        <taxon>Magnoliopsida</taxon>
        <taxon>eudicotyledons</taxon>
        <taxon>Gunneridae</taxon>
        <taxon>Pentapetalae</taxon>
        <taxon>rosids</taxon>
        <taxon>fabids</taxon>
        <taxon>Fabales</taxon>
        <taxon>Fabaceae</taxon>
        <taxon>Papilionoideae</taxon>
        <taxon>50 kb inversion clade</taxon>
        <taxon>NPAAA clade</taxon>
        <taxon>Hologalegina</taxon>
        <taxon>IRL clade</taxon>
        <taxon>Cicereae</taxon>
        <taxon>Cicer</taxon>
    </lineage>
</organism>
<evidence type="ECO:0000313" key="5">
    <source>
        <dbReference type="RefSeq" id="XP_004485510.1"/>
    </source>
</evidence>
<name>A0A1S2X9C0_CICAR</name>
<keyword evidence="2" id="KW-0472">Membrane</keyword>
<dbReference type="Pfam" id="PF23041">
    <property type="entry name" value="DUF7036"/>
    <property type="match status" value="2"/>
</dbReference>
<proteinExistence type="predicted"/>
<gene>
    <name evidence="5" type="primary">LOC101493343</name>
</gene>
<feature type="domain" description="DUF7036" evidence="3">
    <location>
        <begin position="78"/>
        <end position="169"/>
    </location>
</feature>
<evidence type="ECO:0000313" key="4">
    <source>
        <dbReference type="Proteomes" id="UP000087171"/>
    </source>
</evidence>
<feature type="region of interest" description="Disordered" evidence="1">
    <location>
        <begin position="385"/>
        <end position="416"/>
    </location>
</feature>
<dbReference type="eggNOG" id="ENOG502QQMB">
    <property type="taxonomic scope" value="Eukaryota"/>
</dbReference>
<dbReference type="OrthoDB" id="611787at2759"/>
<feature type="domain" description="DUF7036" evidence="3">
    <location>
        <begin position="203"/>
        <end position="292"/>
    </location>
</feature>
<dbReference type="RefSeq" id="XP_004485510.1">
    <property type="nucleotide sequence ID" value="XM_004485453.3"/>
</dbReference>
<accession>A0A1S2X9C0</accession>
<keyword evidence="2" id="KW-0812">Transmembrane</keyword>
<protein>
    <submittedName>
        <fullName evidence="5">Uncharacterized protein LOC101493343</fullName>
    </submittedName>
</protein>
<dbReference type="STRING" id="3827.A0A1S2X9C0"/>
<feature type="compositionally biased region" description="Low complexity" evidence="1">
    <location>
        <begin position="398"/>
        <end position="412"/>
    </location>
</feature>
<evidence type="ECO:0000256" key="2">
    <source>
        <dbReference type="SAM" id="Phobius"/>
    </source>
</evidence>
<dbReference type="GeneID" id="101493343"/>
<dbReference type="PANTHER" id="PTHR33826">
    <property type="entry name" value="F20B24.21"/>
    <property type="match status" value="1"/>
</dbReference>
<evidence type="ECO:0000256" key="1">
    <source>
        <dbReference type="SAM" id="MobiDB-lite"/>
    </source>
</evidence>
<dbReference type="InterPro" id="IPR055464">
    <property type="entry name" value="DUF7036"/>
</dbReference>
<dbReference type="PaxDb" id="3827-XP_004485510.1"/>
<dbReference type="KEGG" id="cam:101493343"/>
<evidence type="ECO:0000259" key="3">
    <source>
        <dbReference type="Pfam" id="PF23041"/>
    </source>
</evidence>
<reference evidence="5" key="2">
    <citation type="submission" date="2025-08" db="UniProtKB">
        <authorList>
            <consortium name="RefSeq"/>
        </authorList>
    </citation>
    <scope>IDENTIFICATION</scope>
    <source>
        <tissue evidence="5">Etiolated seedlings</tissue>
    </source>
</reference>
<feature type="transmembrane region" description="Helical" evidence="2">
    <location>
        <begin position="35"/>
        <end position="54"/>
    </location>
</feature>
<dbReference type="PANTHER" id="PTHR33826:SF4">
    <property type="entry name" value="F20B24.21"/>
    <property type="match status" value="1"/>
</dbReference>
<sequence>MGKIEEQYVQQEEQRENHGDCARCSVVLRAFSFKCLFILFLSLSAFLSGIFWILPKHTVQLSFDEKDEIKNSATVQASFRLEKPVSQLIPYIEGLEDDIFGEIGLPNTKVAILSMHQSVAPNWSDVVLGVLSDPMNVPINPVFLSVLRSSLIELFLQQSNLTFTTSVIGNTSMFEILKFPGGLSVIPVQSASIWQIPKILFKFTLNNSISEVLDKFDDFEKELKFGLQLMSDENVYVQITNAHGSTVASPVVVQASVMQGFGSLLPQRLKQIAQTIRGSSRKNLGLNNVVFGKVKEIRLSSFLKDTLHAYPPAPAPAPSAQLIDHSEPLIPPFHAPSYSPISPATAEKPPCFDCKVSSSSPSIVTEHPPDPCSYGCFKYQSNRSPKSYSKPSSPPAYSPAASPTSHSASQSTGLAPDLSRAAKVSHGIKLLQDEEISKKLVSHLLSPPSPSSAGGDFHREILLMGICMLLISFVFLNDLTFL</sequence>
<dbReference type="AlphaFoldDB" id="A0A1S2X9C0"/>
<keyword evidence="2" id="KW-1133">Transmembrane helix</keyword>
<keyword evidence="4" id="KW-1185">Reference proteome</keyword>
<dbReference type="Proteomes" id="UP000087171">
    <property type="component" value="Chromosome Ca1"/>
</dbReference>